<evidence type="ECO:0000313" key="1">
    <source>
        <dbReference type="EMBL" id="NQX47194.1"/>
    </source>
</evidence>
<proteinExistence type="predicted"/>
<dbReference type="Pfam" id="PF20074">
    <property type="entry name" value="DUF6470"/>
    <property type="match status" value="1"/>
</dbReference>
<dbReference type="Proteomes" id="UP000711047">
    <property type="component" value="Unassembled WGS sequence"/>
</dbReference>
<organism evidence="1 2">
    <name type="scientific">Paenibacillus tritici</name>
    <dbReference type="NCBI Taxonomy" id="1873425"/>
    <lineage>
        <taxon>Bacteria</taxon>
        <taxon>Bacillati</taxon>
        <taxon>Bacillota</taxon>
        <taxon>Bacilli</taxon>
        <taxon>Bacillales</taxon>
        <taxon>Paenibacillaceae</taxon>
        <taxon>Paenibacillus</taxon>
    </lineage>
</organism>
<evidence type="ECO:0008006" key="3">
    <source>
        <dbReference type="Google" id="ProtNLM"/>
    </source>
</evidence>
<keyword evidence="2" id="KW-1185">Reference proteome</keyword>
<reference evidence="1 2" key="1">
    <citation type="submission" date="2020-05" db="EMBL/GenBank/DDBJ databases">
        <title>Paenibacillus glebae, sp. nov., Paenibacillus humi sp. nov., Paenibacillus pedi sp. nov., Paenibacillus terrestris sp. nov. and Paenibacillus terricola sp. nov., isolated from a forest top soil sample.</title>
        <authorList>
            <person name="Qi S."/>
            <person name="Carlier A."/>
            <person name="Cnockaert M."/>
            <person name="Vandamme P."/>
        </authorList>
    </citation>
    <scope>NUCLEOTIDE SEQUENCE [LARGE SCALE GENOMIC DNA]</scope>
    <source>
        <strain evidence="1 2">LMG 29502</strain>
    </source>
</reference>
<dbReference type="EMBL" id="JABMKX010000009">
    <property type="protein sequence ID" value="NQX47194.1"/>
    <property type="molecule type" value="Genomic_DNA"/>
</dbReference>
<name>A0ABX2DSW6_9BACL</name>
<accession>A0ABX2DSW6</accession>
<protein>
    <recommendedName>
        <fullName evidence="3">DUF2382 domain-containing protein</fullName>
    </recommendedName>
</protein>
<gene>
    <name evidence="1" type="ORF">HQN87_17825</name>
</gene>
<dbReference type="InterPro" id="IPR045527">
    <property type="entry name" value="DUF6470"/>
</dbReference>
<sequence>MTQMIPIVQIRQTIALIGIETTAGSLSIVQPKSDMQITTTPGQLEIRQSPAEMTIDQSQARAAYTGGTYREMSQRIYSGVEQLWLQGIAKRMEQGERVANFHKPGNSIAEVYGEDWQPVSYPEIRGPASVDNVRIDVRVVPPQIEYRRAEVNIQVETHYPEINYTPSSVDIYLRQKPSISFIPPEIDIQM</sequence>
<comment type="caution">
    <text evidence="1">The sequence shown here is derived from an EMBL/GenBank/DDBJ whole genome shotgun (WGS) entry which is preliminary data.</text>
</comment>
<evidence type="ECO:0000313" key="2">
    <source>
        <dbReference type="Proteomes" id="UP000711047"/>
    </source>
</evidence>